<dbReference type="SUPFAM" id="SSF55856">
    <property type="entry name" value="Cytochrome b5-like heme/steroid binding domain"/>
    <property type="match status" value="1"/>
</dbReference>
<name>A0A0A9YCV1_LYGHE</name>
<dbReference type="EMBL" id="GBHO01016250">
    <property type="protein sequence ID" value="JAG27354.1"/>
    <property type="molecule type" value="Transcribed_RNA"/>
</dbReference>
<dbReference type="EMBL" id="GBHO01016249">
    <property type="protein sequence ID" value="JAG27355.1"/>
    <property type="molecule type" value="Transcribed_RNA"/>
</dbReference>
<keyword evidence="1 5" id="KW-0349">Heme</keyword>
<dbReference type="InterPro" id="IPR018506">
    <property type="entry name" value="Cyt_B5_heme-BS"/>
</dbReference>
<dbReference type="InterPro" id="IPR001199">
    <property type="entry name" value="Cyt_B5-like_heme/steroid-bd"/>
</dbReference>
<reference evidence="11" key="3">
    <citation type="journal article" date="2016" name="Gigascience">
        <title>De novo construction of an expanded transcriptome assembly for the western tarnished plant bug, Lygus hesperus.</title>
        <authorList>
            <person name="Tassone E.E."/>
            <person name="Geib S.M."/>
            <person name="Hall B."/>
            <person name="Fabrick J.A."/>
            <person name="Brent C.S."/>
            <person name="Hull J.J."/>
        </authorList>
    </citation>
    <scope>NUCLEOTIDE SEQUENCE</scope>
</reference>
<dbReference type="GO" id="GO:0016020">
    <property type="term" value="C:membrane"/>
    <property type="evidence" value="ECO:0007669"/>
    <property type="project" value="TreeGrafter"/>
</dbReference>
<evidence type="ECO:0000256" key="4">
    <source>
        <dbReference type="ARBA" id="ARBA00038168"/>
    </source>
</evidence>
<evidence type="ECO:0000313" key="7">
    <source>
        <dbReference type="EMBL" id="JAG27354.1"/>
    </source>
</evidence>
<keyword evidence="3 5" id="KW-0408">Iron</keyword>
<dbReference type="InterPro" id="IPR050668">
    <property type="entry name" value="Cytochrome_b5"/>
</dbReference>
<dbReference type="EMBL" id="GBHO01016247">
    <property type="protein sequence ID" value="JAG27357.1"/>
    <property type="molecule type" value="Transcribed_RNA"/>
</dbReference>
<dbReference type="InterPro" id="IPR009100">
    <property type="entry name" value="AcylCoA_DH/oxidase_NM_dom_sf"/>
</dbReference>
<evidence type="ECO:0000256" key="3">
    <source>
        <dbReference type="ARBA" id="ARBA00023004"/>
    </source>
</evidence>
<dbReference type="PANTHER" id="PTHR19359">
    <property type="entry name" value="CYTOCHROME B5"/>
    <property type="match status" value="1"/>
</dbReference>
<keyword evidence="2 5" id="KW-0479">Metal-binding</keyword>
<reference evidence="8" key="1">
    <citation type="journal article" date="2014" name="PLoS ONE">
        <title>Transcriptome-Based Identification of ABC Transporters in the Western Tarnished Plant Bug Lygus hesperus.</title>
        <authorList>
            <person name="Hull J.J."/>
            <person name="Chaney K."/>
            <person name="Geib S.M."/>
            <person name="Fabrick J.A."/>
            <person name="Brent C.S."/>
            <person name="Walsh D."/>
            <person name="Lavine L.C."/>
        </authorList>
    </citation>
    <scope>NUCLEOTIDE SEQUENCE</scope>
</reference>
<dbReference type="PRINTS" id="PR00363">
    <property type="entry name" value="CYTOCHROMEB5"/>
</dbReference>
<dbReference type="Pfam" id="PF00173">
    <property type="entry name" value="Cyt-b5"/>
    <property type="match status" value="1"/>
</dbReference>
<dbReference type="Gene3D" id="1.10.540.10">
    <property type="entry name" value="Acyl-CoA dehydrogenase/oxidase, N-terminal domain"/>
    <property type="match status" value="1"/>
</dbReference>
<dbReference type="SMART" id="SM01117">
    <property type="entry name" value="Cyt-b5"/>
    <property type="match status" value="1"/>
</dbReference>
<dbReference type="SUPFAM" id="SSF56645">
    <property type="entry name" value="Acyl-CoA dehydrogenase NM domain-like"/>
    <property type="match status" value="1"/>
</dbReference>
<evidence type="ECO:0000313" key="11">
    <source>
        <dbReference type="EMBL" id="JAQ17235.1"/>
    </source>
</evidence>
<evidence type="ECO:0000313" key="8">
    <source>
        <dbReference type="EMBL" id="JAG27355.1"/>
    </source>
</evidence>
<evidence type="ECO:0000256" key="5">
    <source>
        <dbReference type="RuleBase" id="RU362121"/>
    </source>
</evidence>
<sequence length="186" mass="21332">MVLVDRQEVLKHTKPNDCWIIIDNKVYNVSKFLHTHPGGSSVLLRAAGTDSSDEFHALHSDTVLAKYESMLLVGDLRTEKVEEDAHVGTKNHSTGVEGVTNMVQDRRKDFGITVPGSEPSWYLGWNSPYYDDTHIELRKRMREFVESEILPHVHTWDEMKKIPRSIHQRCYEAGWLPGILGTHSWP</sequence>
<reference evidence="8" key="2">
    <citation type="submission" date="2014-07" db="EMBL/GenBank/DDBJ databases">
        <authorList>
            <person name="Hull J."/>
        </authorList>
    </citation>
    <scope>NUCLEOTIDE SEQUENCE</scope>
</reference>
<dbReference type="InterPro" id="IPR036400">
    <property type="entry name" value="Cyt_B5-like_heme/steroid_sf"/>
</dbReference>
<dbReference type="EMBL" id="GDHC01001394">
    <property type="protein sequence ID" value="JAQ17235.1"/>
    <property type="molecule type" value="Transcribed_RNA"/>
</dbReference>
<dbReference type="Gene3D" id="3.10.120.10">
    <property type="entry name" value="Cytochrome b5-like heme/steroid binding domain"/>
    <property type="match status" value="1"/>
</dbReference>
<evidence type="ECO:0000259" key="6">
    <source>
        <dbReference type="PROSITE" id="PS50255"/>
    </source>
</evidence>
<gene>
    <name evidence="11" type="primary">Os05g0108800_2</name>
    <name evidence="10" type="ORF">CM83_68703</name>
    <name evidence="9" type="ORF">CM83_68705</name>
    <name evidence="8" type="ORF">CM83_68707</name>
    <name evidence="7" type="ORF">CM83_68709</name>
    <name evidence="11" type="ORF">g.50577</name>
</gene>
<evidence type="ECO:0000313" key="10">
    <source>
        <dbReference type="EMBL" id="JAG27357.1"/>
    </source>
</evidence>
<dbReference type="GO" id="GO:0050660">
    <property type="term" value="F:flavin adenine dinucleotide binding"/>
    <property type="evidence" value="ECO:0007669"/>
    <property type="project" value="InterPro"/>
</dbReference>
<dbReference type="PROSITE" id="PS50255">
    <property type="entry name" value="CYTOCHROME_B5_2"/>
    <property type="match status" value="1"/>
</dbReference>
<evidence type="ECO:0000313" key="9">
    <source>
        <dbReference type="EMBL" id="JAG27356.1"/>
    </source>
</evidence>
<dbReference type="GO" id="GO:0046872">
    <property type="term" value="F:metal ion binding"/>
    <property type="evidence" value="ECO:0007669"/>
    <property type="project" value="UniProtKB-UniRule"/>
</dbReference>
<feature type="domain" description="Cytochrome b5 heme-binding" evidence="6">
    <location>
        <begin position="1"/>
        <end position="77"/>
    </location>
</feature>
<proteinExistence type="inferred from homology"/>
<evidence type="ECO:0000256" key="2">
    <source>
        <dbReference type="ARBA" id="ARBA00022723"/>
    </source>
</evidence>
<accession>A0A0A9YCV1</accession>
<dbReference type="GO" id="GO:0016627">
    <property type="term" value="F:oxidoreductase activity, acting on the CH-CH group of donors"/>
    <property type="evidence" value="ECO:0007669"/>
    <property type="project" value="InterPro"/>
</dbReference>
<comment type="similarity">
    <text evidence="4 5">Belongs to the cytochrome b5 family.</text>
</comment>
<dbReference type="Pfam" id="PF02771">
    <property type="entry name" value="Acyl-CoA_dh_N"/>
    <property type="match status" value="1"/>
</dbReference>
<dbReference type="InterPro" id="IPR037069">
    <property type="entry name" value="AcylCoA_DH/ox_N_sf"/>
</dbReference>
<dbReference type="GO" id="GO:0020037">
    <property type="term" value="F:heme binding"/>
    <property type="evidence" value="ECO:0007669"/>
    <property type="project" value="UniProtKB-UniRule"/>
</dbReference>
<dbReference type="PROSITE" id="PS00191">
    <property type="entry name" value="CYTOCHROME_B5_1"/>
    <property type="match status" value="1"/>
</dbReference>
<organism evidence="8">
    <name type="scientific">Lygus hesperus</name>
    <name type="common">Western plant bug</name>
    <dbReference type="NCBI Taxonomy" id="30085"/>
    <lineage>
        <taxon>Eukaryota</taxon>
        <taxon>Metazoa</taxon>
        <taxon>Ecdysozoa</taxon>
        <taxon>Arthropoda</taxon>
        <taxon>Hexapoda</taxon>
        <taxon>Insecta</taxon>
        <taxon>Pterygota</taxon>
        <taxon>Neoptera</taxon>
        <taxon>Paraneoptera</taxon>
        <taxon>Hemiptera</taxon>
        <taxon>Heteroptera</taxon>
        <taxon>Panheteroptera</taxon>
        <taxon>Cimicomorpha</taxon>
        <taxon>Miridae</taxon>
        <taxon>Mirini</taxon>
        <taxon>Lygus</taxon>
    </lineage>
</organism>
<dbReference type="EMBL" id="GBHO01016248">
    <property type="protein sequence ID" value="JAG27356.1"/>
    <property type="molecule type" value="Transcribed_RNA"/>
</dbReference>
<dbReference type="InterPro" id="IPR013786">
    <property type="entry name" value="AcylCoA_DH/ox_N"/>
</dbReference>
<evidence type="ECO:0000256" key="1">
    <source>
        <dbReference type="ARBA" id="ARBA00022617"/>
    </source>
</evidence>
<dbReference type="AlphaFoldDB" id="A0A0A9YCV1"/>
<protein>
    <submittedName>
        <fullName evidence="8">Cytochrome b5</fullName>
    </submittedName>
</protein>